<gene>
    <name evidence="1" type="ORF">A4W93_21220</name>
</gene>
<dbReference type="InterPro" id="IPR036390">
    <property type="entry name" value="WH_DNA-bd_sf"/>
</dbReference>
<name>A0A1W6LDB2_9BURK</name>
<dbReference type="InterPro" id="IPR036388">
    <property type="entry name" value="WH-like_DNA-bd_sf"/>
</dbReference>
<proteinExistence type="predicted"/>
<dbReference type="SUPFAM" id="SSF46785">
    <property type="entry name" value="Winged helix' DNA-binding domain"/>
    <property type="match status" value="1"/>
</dbReference>
<dbReference type="SMART" id="SM00347">
    <property type="entry name" value="HTH_MARR"/>
    <property type="match status" value="1"/>
</dbReference>
<organism evidence="1 2">
    <name type="scientific">Piscinibacter gummiphilus</name>
    <dbReference type="NCBI Taxonomy" id="946333"/>
    <lineage>
        <taxon>Bacteria</taxon>
        <taxon>Pseudomonadati</taxon>
        <taxon>Pseudomonadota</taxon>
        <taxon>Betaproteobacteria</taxon>
        <taxon>Burkholderiales</taxon>
        <taxon>Sphaerotilaceae</taxon>
        <taxon>Piscinibacter</taxon>
    </lineage>
</organism>
<accession>A0A1W6LDB2</accession>
<dbReference type="PROSITE" id="PS50995">
    <property type="entry name" value="HTH_MARR_2"/>
    <property type="match status" value="1"/>
</dbReference>
<keyword evidence="2" id="KW-1185">Reference proteome</keyword>
<dbReference type="InterPro" id="IPR039422">
    <property type="entry name" value="MarR/SlyA-like"/>
</dbReference>
<dbReference type="Proteomes" id="UP000193427">
    <property type="component" value="Chromosome"/>
</dbReference>
<dbReference type="STRING" id="946333.A4W93_21220"/>
<evidence type="ECO:0000313" key="2">
    <source>
        <dbReference type="Proteomes" id="UP000193427"/>
    </source>
</evidence>
<dbReference type="InterPro" id="IPR000835">
    <property type="entry name" value="HTH_MarR-typ"/>
</dbReference>
<evidence type="ECO:0000313" key="1">
    <source>
        <dbReference type="EMBL" id="ARN22216.1"/>
    </source>
</evidence>
<dbReference type="PANTHER" id="PTHR33164">
    <property type="entry name" value="TRANSCRIPTIONAL REGULATOR, MARR FAMILY"/>
    <property type="match status" value="1"/>
</dbReference>
<dbReference type="KEGG" id="rgu:A4W93_21220"/>
<dbReference type="Gene3D" id="1.10.10.10">
    <property type="entry name" value="Winged helix-like DNA-binding domain superfamily/Winged helix DNA-binding domain"/>
    <property type="match status" value="1"/>
</dbReference>
<dbReference type="GO" id="GO:0003700">
    <property type="term" value="F:DNA-binding transcription factor activity"/>
    <property type="evidence" value="ECO:0007669"/>
    <property type="project" value="InterPro"/>
</dbReference>
<dbReference type="EMBL" id="CP015118">
    <property type="protein sequence ID" value="ARN22216.1"/>
    <property type="molecule type" value="Genomic_DNA"/>
</dbReference>
<dbReference type="GO" id="GO:0006950">
    <property type="term" value="P:response to stress"/>
    <property type="evidence" value="ECO:0007669"/>
    <property type="project" value="TreeGrafter"/>
</dbReference>
<dbReference type="AlphaFoldDB" id="A0A1W6LDB2"/>
<dbReference type="PANTHER" id="PTHR33164:SF107">
    <property type="entry name" value="TRANSCRIPTIONAL REGULATORY PROTEIN"/>
    <property type="match status" value="1"/>
</dbReference>
<dbReference type="OrthoDB" id="4549026at2"/>
<reference evidence="1 2" key="1">
    <citation type="submission" date="2016-04" db="EMBL/GenBank/DDBJ databases">
        <title>Complete genome sequence of natural rubber-degrading, novel Gram-negative bacterium, Rhizobacter gummiphilus strain NS21.</title>
        <authorList>
            <person name="Tabata M."/>
            <person name="Kasai D."/>
            <person name="Fukuda M."/>
        </authorList>
    </citation>
    <scope>NUCLEOTIDE SEQUENCE [LARGE SCALE GENOMIC DNA]</scope>
    <source>
        <strain evidence="1 2">NS21</strain>
    </source>
</reference>
<dbReference type="Pfam" id="PF12802">
    <property type="entry name" value="MarR_2"/>
    <property type="match status" value="1"/>
</dbReference>
<dbReference type="RefSeq" id="WP_099959956.1">
    <property type="nucleotide sequence ID" value="NZ_BSPR01000006.1"/>
</dbReference>
<protein>
    <submittedName>
        <fullName evidence="1">Uncharacterized protein</fullName>
    </submittedName>
</protein>
<sequence length="161" mass="17522">MTARPRWFHLINSAQRRLQSWVAAEQARVASLAGNAPSPAQAGVLFVLLENDGATMGELAKALDLVPSAVSGLAQRMEALGWVRRQASAHDARTQRAWLQPAGRAQLPALREALARINGQLTEGFSEAELQTVARWLEHVQRLGLPSPAPLPEPPHDHVEP</sequence>